<organism evidence="1 2">
    <name type="scientific">Parnassius apollo</name>
    <name type="common">Apollo butterfly</name>
    <name type="synonym">Papilio apollo</name>
    <dbReference type="NCBI Taxonomy" id="110799"/>
    <lineage>
        <taxon>Eukaryota</taxon>
        <taxon>Metazoa</taxon>
        <taxon>Ecdysozoa</taxon>
        <taxon>Arthropoda</taxon>
        <taxon>Hexapoda</taxon>
        <taxon>Insecta</taxon>
        <taxon>Pterygota</taxon>
        <taxon>Neoptera</taxon>
        <taxon>Endopterygota</taxon>
        <taxon>Lepidoptera</taxon>
        <taxon>Glossata</taxon>
        <taxon>Ditrysia</taxon>
        <taxon>Papilionoidea</taxon>
        <taxon>Papilionidae</taxon>
        <taxon>Parnassiinae</taxon>
        <taxon>Parnassini</taxon>
        <taxon>Parnassius</taxon>
        <taxon>Parnassius</taxon>
    </lineage>
</organism>
<reference evidence="1" key="1">
    <citation type="submission" date="2021-04" db="EMBL/GenBank/DDBJ databases">
        <authorList>
            <person name="Tunstrom K."/>
        </authorList>
    </citation>
    <scope>NUCLEOTIDE SEQUENCE</scope>
</reference>
<comment type="caution">
    <text evidence="1">The sequence shown here is derived from an EMBL/GenBank/DDBJ whole genome shotgun (WGS) entry which is preliminary data.</text>
</comment>
<dbReference type="OrthoDB" id="43460at2759"/>
<keyword evidence="2" id="KW-1185">Reference proteome</keyword>
<sequence length="872" mass="102278">MRITKFRKSGAYELHSADLSTDLRPWHLKVTSNPRRLLATVVNVAGHQALLTMAEEQQISQLDAYPREFREQLAIRELDENGKPFETFEDMPGTNMDLRMALEDCEKAINKFFSTYLENAMDIMKVWNTTMYHTLGASVVEFIPPQHSYTANTLAVLKNMLTLCQQYHDSSALDDDHDDLVFKMNNFVSMTDVEAQAQLCQDCCNSLKYCVTFLKKTWVSQESLLRFNNGIRLAFAGIHIITTVLLPRLVIAFESLGLSHLTDSRLAELQACIRHPNYRTLLCQSMSLICRQATRYFIGSISVIDLCQRIMEIRPLSVRVFHETEICMLHQYVRARIAEDKLYRIATTLQTFRELYQRYDVQLEMTTNTLNHWLRGVQRLYRISKICNSRHARALESLNLMKELHDGCCREIKWENRVMVKWQRIAQLLRRSAVPNEPTYLRLLSFLRTLQQNNFRCFNELLSARSVMLSLRSMTTQLHERCIYTSEHCRSSSHVLRLWRNINFRFSEDVAWGNDATTYVDLAIELDRENHACAAFRYVRVLRNIRFLKKLHEFGSAERVVTIGLIIDARGALDELHEQCVFAITDYNRTLSNIRQWKQLYYCFEMEFDFRRKMDAGAFYPTLYSDYHTRVYLLELGKLCLLRKRNRSLYMHVMWSDIFVIQWQQAEHLLRSCYSLRPRNNQATAVLQQWRLHHRFCYDDFLGAHATPSNLRKSDLYRVRCDFVATSYFRALNSWRLLRQLSLSYSSELTWANTMRNQYTAGYSTLAATYFGQAMTTLRVLQQLHQLSHNEIMWANAMAIDWGNVERAQSPCAVSAIHHGRAVAIHHLWKQIHHHCYTELTSANEKRFFTTNGPRHPPPNLPGPSYSWLRQI</sequence>
<dbReference type="EMBL" id="CAJQZP010001011">
    <property type="protein sequence ID" value="CAG5008367.1"/>
    <property type="molecule type" value="Genomic_DNA"/>
</dbReference>
<gene>
    <name evidence="1" type="ORF">PAPOLLO_LOCUS15064</name>
</gene>
<protein>
    <submittedName>
        <fullName evidence="1">(apollo) hypothetical protein</fullName>
    </submittedName>
</protein>
<evidence type="ECO:0000313" key="1">
    <source>
        <dbReference type="EMBL" id="CAG5008367.1"/>
    </source>
</evidence>
<dbReference type="AlphaFoldDB" id="A0A8S3X808"/>
<accession>A0A8S3X808</accession>
<name>A0A8S3X808_PARAO</name>
<evidence type="ECO:0000313" key="2">
    <source>
        <dbReference type="Proteomes" id="UP000691718"/>
    </source>
</evidence>
<dbReference type="Proteomes" id="UP000691718">
    <property type="component" value="Unassembled WGS sequence"/>
</dbReference>
<proteinExistence type="predicted"/>